<reference evidence="1 2" key="1">
    <citation type="journal article" date="2019" name="Genome Biol. Evol.">
        <title>Insights into the evolution of the New World diploid cottons (Gossypium, subgenus Houzingenia) based on genome sequencing.</title>
        <authorList>
            <person name="Grover C.E."/>
            <person name="Arick M.A. 2nd"/>
            <person name="Thrash A."/>
            <person name="Conover J.L."/>
            <person name="Sanders W.S."/>
            <person name="Peterson D.G."/>
            <person name="Frelichowski J.E."/>
            <person name="Scheffler J.A."/>
            <person name="Scheffler B.E."/>
            <person name="Wendel J.F."/>
        </authorList>
    </citation>
    <scope>NUCLEOTIDE SEQUENCE [LARGE SCALE GENOMIC DNA]</scope>
    <source>
        <strain evidence="1">8</strain>
        <tissue evidence="1">Leaf</tissue>
    </source>
</reference>
<dbReference type="EMBL" id="JABEZW010000005">
    <property type="protein sequence ID" value="MBA0766406.1"/>
    <property type="molecule type" value="Genomic_DNA"/>
</dbReference>
<sequence length="52" mass="5883">MSISSNKSVVVRQVFAEDLDSELLMIKAAILSDSIELLKRQGIDFEKNKEKD</sequence>
<evidence type="ECO:0000313" key="1">
    <source>
        <dbReference type="EMBL" id="MBA0766406.1"/>
    </source>
</evidence>
<name>A0A7J9E076_9ROSI</name>
<evidence type="ECO:0000313" key="2">
    <source>
        <dbReference type="Proteomes" id="UP000593568"/>
    </source>
</evidence>
<organism evidence="1 2">
    <name type="scientific">Gossypium trilobum</name>
    <dbReference type="NCBI Taxonomy" id="34281"/>
    <lineage>
        <taxon>Eukaryota</taxon>
        <taxon>Viridiplantae</taxon>
        <taxon>Streptophyta</taxon>
        <taxon>Embryophyta</taxon>
        <taxon>Tracheophyta</taxon>
        <taxon>Spermatophyta</taxon>
        <taxon>Magnoliopsida</taxon>
        <taxon>eudicotyledons</taxon>
        <taxon>Gunneridae</taxon>
        <taxon>Pentapetalae</taxon>
        <taxon>rosids</taxon>
        <taxon>malvids</taxon>
        <taxon>Malvales</taxon>
        <taxon>Malvaceae</taxon>
        <taxon>Malvoideae</taxon>
        <taxon>Gossypium</taxon>
    </lineage>
</organism>
<accession>A0A7J9E076</accession>
<proteinExistence type="predicted"/>
<dbReference type="Proteomes" id="UP000593568">
    <property type="component" value="Unassembled WGS sequence"/>
</dbReference>
<gene>
    <name evidence="1" type="ORF">Gotri_015453</name>
</gene>
<keyword evidence="2" id="KW-1185">Reference proteome</keyword>
<dbReference type="AlphaFoldDB" id="A0A7J9E076"/>
<protein>
    <submittedName>
        <fullName evidence="1">Uncharacterized protein</fullName>
    </submittedName>
</protein>
<comment type="caution">
    <text evidence="1">The sequence shown here is derived from an EMBL/GenBank/DDBJ whole genome shotgun (WGS) entry which is preliminary data.</text>
</comment>